<dbReference type="InterPro" id="IPR050769">
    <property type="entry name" value="NAT_camello-type"/>
</dbReference>
<proteinExistence type="predicted"/>
<evidence type="ECO:0000259" key="2">
    <source>
        <dbReference type="PROSITE" id="PS51186"/>
    </source>
</evidence>
<evidence type="ECO:0000256" key="1">
    <source>
        <dbReference type="ARBA" id="ARBA00022679"/>
    </source>
</evidence>
<protein>
    <submittedName>
        <fullName evidence="3">GNAT family N-acetyltransferase</fullName>
    </submittedName>
</protein>
<dbReference type="CDD" id="cd04301">
    <property type="entry name" value="NAT_SF"/>
    <property type="match status" value="1"/>
</dbReference>
<dbReference type="EMBL" id="JAHLZF010000005">
    <property type="protein sequence ID" value="MBU6080302.1"/>
    <property type="molecule type" value="Genomic_DNA"/>
</dbReference>
<name>A0ABS6GPD2_9BACI</name>
<dbReference type="Pfam" id="PF00583">
    <property type="entry name" value="Acetyltransf_1"/>
    <property type="match status" value="1"/>
</dbReference>
<evidence type="ECO:0000313" key="3">
    <source>
        <dbReference type="EMBL" id="MBU6080302.1"/>
    </source>
</evidence>
<organism evidence="3 4">
    <name type="scientific">Allobacillus halotolerans</name>
    <dbReference type="NCBI Taxonomy" id="570278"/>
    <lineage>
        <taxon>Bacteria</taxon>
        <taxon>Bacillati</taxon>
        <taxon>Bacillota</taxon>
        <taxon>Bacilli</taxon>
        <taxon>Bacillales</taxon>
        <taxon>Bacillaceae</taxon>
        <taxon>Allobacillus</taxon>
    </lineage>
</organism>
<dbReference type="PANTHER" id="PTHR13947:SF37">
    <property type="entry name" value="LD18367P"/>
    <property type="match status" value="1"/>
</dbReference>
<comment type="caution">
    <text evidence="3">The sequence shown here is derived from an EMBL/GenBank/DDBJ whole genome shotgun (WGS) entry which is preliminary data.</text>
</comment>
<gene>
    <name evidence="3" type="ORF">KQ486_04680</name>
</gene>
<accession>A0ABS6GPD2</accession>
<dbReference type="PANTHER" id="PTHR13947">
    <property type="entry name" value="GNAT FAMILY N-ACETYLTRANSFERASE"/>
    <property type="match status" value="1"/>
</dbReference>
<reference evidence="3 4" key="1">
    <citation type="journal article" date="2011" name="Int. J. Syst. Evol. Microbiol.">
        <title>Allobacillus halotolerans gen. nov., sp. nov. isolated from shrimp paste.</title>
        <authorList>
            <person name="Sheu S.Y."/>
            <person name="Arun A.B."/>
            <person name="Jiang S.R."/>
            <person name="Young C.C."/>
            <person name="Chen W.M."/>
        </authorList>
    </citation>
    <scope>NUCLEOTIDE SEQUENCE [LARGE SCALE GENOMIC DNA]</scope>
    <source>
        <strain evidence="3 4">LMG 24826</strain>
    </source>
</reference>
<dbReference type="Proteomes" id="UP000812672">
    <property type="component" value="Unassembled WGS sequence"/>
</dbReference>
<dbReference type="PROSITE" id="PS51186">
    <property type="entry name" value="GNAT"/>
    <property type="match status" value="1"/>
</dbReference>
<dbReference type="InterPro" id="IPR000182">
    <property type="entry name" value="GNAT_dom"/>
</dbReference>
<dbReference type="RefSeq" id="WP_216686915.1">
    <property type="nucleotide sequence ID" value="NZ_CAUPKR010000004.1"/>
</dbReference>
<keyword evidence="4" id="KW-1185">Reference proteome</keyword>
<keyword evidence="1" id="KW-0808">Transferase</keyword>
<sequence>MEIREIEVKDNQAMAEIIKRSLESFKLDIPGTAYFDPQLGELAQFYEQEECASYWVAVNEAGEVVGGVGIAAFDREQQVCELQKLYVKPEFQGQGLAVKLVNVALEFAKKHYDYCYLETSTKLEAANRLYDWFGFDQLDQPYGQSSHFTMDAWYMKDLR</sequence>
<feature type="domain" description="N-acetyltransferase" evidence="2">
    <location>
        <begin position="1"/>
        <end position="159"/>
    </location>
</feature>
<evidence type="ECO:0000313" key="4">
    <source>
        <dbReference type="Proteomes" id="UP000812672"/>
    </source>
</evidence>